<evidence type="ECO:0008006" key="4">
    <source>
        <dbReference type="Google" id="ProtNLM"/>
    </source>
</evidence>
<evidence type="ECO:0000256" key="1">
    <source>
        <dbReference type="SAM" id="SignalP"/>
    </source>
</evidence>
<name>A0A931N2B3_9NOCA</name>
<gene>
    <name evidence="2" type="ORF">IT779_23885</name>
</gene>
<dbReference type="RefSeq" id="WP_196151627.1">
    <property type="nucleotide sequence ID" value="NZ_JADMLG010000010.1"/>
</dbReference>
<evidence type="ECO:0000313" key="3">
    <source>
        <dbReference type="Proteomes" id="UP000655751"/>
    </source>
</evidence>
<comment type="caution">
    <text evidence="2">The sequence shown here is derived from an EMBL/GenBank/DDBJ whole genome shotgun (WGS) entry which is preliminary data.</text>
</comment>
<protein>
    <recommendedName>
        <fullName evidence="4">Secreted protein</fullName>
    </recommendedName>
</protein>
<feature type="signal peptide" evidence="1">
    <location>
        <begin position="1"/>
        <end position="29"/>
    </location>
</feature>
<feature type="chain" id="PRO_5036713137" description="Secreted protein" evidence="1">
    <location>
        <begin position="30"/>
        <end position="86"/>
    </location>
</feature>
<keyword evidence="1" id="KW-0732">Signal</keyword>
<sequence length="86" mass="9046">MVSRPNMKIASLTLLTVAGILSGLPAAIATPTTSPAPGTAECHYVGTVPGRHGTWYICFEPDQNGTIRTTYAPAPSAASPRPQRWP</sequence>
<accession>A0A931N2B3</accession>
<proteinExistence type="predicted"/>
<dbReference type="AlphaFoldDB" id="A0A931N2B3"/>
<organism evidence="2 3">
    <name type="scientific">Nocardia bovistercoris</name>
    <dbReference type="NCBI Taxonomy" id="2785916"/>
    <lineage>
        <taxon>Bacteria</taxon>
        <taxon>Bacillati</taxon>
        <taxon>Actinomycetota</taxon>
        <taxon>Actinomycetes</taxon>
        <taxon>Mycobacteriales</taxon>
        <taxon>Nocardiaceae</taxon>
        <taxon>Nocardia</taxon>
    </lineage>
</organism>
<dbReference type="Proteomes" id="UP000655751">
    <property type="component" value="Unassembled WGS sequence"/>
</dbReference>
<reference evidence="2" key="1">
    <citation type="submission" date="2020-11" db="EMBL/GenBank/DDBJ databases">
        <title>Nocardia NEAU-351.nov., a novel actinomycete isolated from the cow dung.</title>
        <authorList>
            <person name="Zhang X."/>
        </authorList>
    </citation>
    <scope>NUCLEOTIDE SEQUENCE</scope>
    <source>
        <strain evidence="2">NEAU-351</strain>
    </source>
</reference>
<evidence type="ECO:0000313" key="2">
    <source>
        <dbReference type="EMBL" id="MBH0779315.1"/>
    </source>
</evidence>
<dbReference type="EMBL" id="JADMLG010000010">
    <property type="protein sequence ID" value="MBH0779315.1"/>
    <property type="molecule type" value="Genomic_DNA"/>
</dbReference>
<keyword evidence="3" id="KW-1185">Reference proteome</keyword>